<evidence type="ECO:0000313" key="3">
    <source>
        <dbReference type="EMBL" id="KAF8820474.1"/>
    </source>
</evidence>
<name>A0ABQ7J945_9APIC</name>
<evidence type="ECO:0000313" key="4">
    <source>
        <dbReference type="Proteomes" id="UP000823046"/>
    </source>
</evidence>
<feature type="compositionally biased region" description="Polar residues" evidence="1">
    <location>
        <begin position="466"/>
        <end position="496"/>
    </location>
</feature>
<dbReference type="EMBL" id="JADAQX010000376">
    <property type="protein sequence ID" value="KAF8820474.1"/>
    <property type="molecule type" value="Genomic_DNA"/>
</dbReference>
<keyword evidence="2" id="KW-0732">Signal</keyword>
<evidence type="ECO:0000256" key="2">
    <source>
        <dbReference type="SAM" id="SignalP"/>
    </source>
</evidence>
<proteinExistence type="predicted"/>
<sequence length="521" mass="58381">MAFYTTSQFAFIMASLLFSILVEIQIIGVQSSLKDTFLGKKKIEEFATDDHANDIIRGRRGPPGSIPKELIPTIRKSAYYIISAAQYSCKTGFVLKGGLCSRQINTSATSLVCPSGWKYEKGENTSCIGYETTPVQFSCDDGFRMEKKSCIRRVVQPFILSCPPLFEIGKDTCQRRVTHKPTLRCSIGSILENGMCRRQIVETVSFGCPEGYIEHGGDSCLKEDFAPSYLGCEYNNYRMVGDSCHGTITKAPYSQCPAGFHREGTRCVRQREVAFLGCDSGKYKGKGCYKDYHSCPMGCSKKNGICVCTTIADMEQECDQGYVYDALLKQCKKEVTEASRLTCPPCFFSDKSCVQFDETPIRATCPIEFLNFGKICAKQVITEPLSMCPEGHAKDINCTKDSIRNPDPVCPTGFHYDSVNKNCYKLKEEYDFENSIPTELLPQYRQFVNYEKVKGIFGETRFDPQNRYNTTEPFGSSQIVETNNTTLSPPTRVSSETEPDSIENVLTLDEDNSTFDIPQIL</sequence>
<dbReference type="SUPFAM" id="SSF57184">
    <property type="entry name" value="Growth factor receptor domain"/>
    <property type="match status" value="1"/>
</dbReference>
<dbReference type="InterPro" id="IPR009030">
    <property type="entry name" value="Growth_fac_rcpt_cys_sf"/>
</dbReference>
<accession>A0ABQ7J945</accession>
<gene>
    <name evidence="3" type="ORF">IE077_003132</name>
</gene>
<dbReference type="Proteomes" id="UP000823046">
    <property type="component" value="Unassembled WGS sequence"/>
</dbReference>
<protein>
    <submittedName>
        <fullName evidence="3">Uncharacterized protein</fullName>
    </submittedName>
</protein>
<reference evidence="3 4" key="1">
    <citation type="journal article" date="2020" name="bioRxiv">
        <title>Metabolic contributions of an alphaproteobacterial endosymbiont in the apicomplexan Cardiosporidium cionae.</title>
        <authorList>
            <person name="Hunter E.S."/>
            <person name="Paight C.J."/>
            <person name="Lane C.E."/>
        </authorList>
    </citation>
    <scope>NUCLEOTIDE SEQUENCE [LARGE SCALE GENOMIC DNA]</scope>
    <source>
        <strain evidence="3">ESH_2018</strain>
    </source>
</reference>
<comment type="caution">
    <text evidence="3">The sequence shown here is derived from an EMBL/GenBank/DDBJ whole genome shotgun (WGS) entry which is preliminary data.</text>
</comment>
<feature type="chain" id="PRO_5045120189" evidence="2">
    <location>
        <begin position="25"/>
        <end position="521"/>
    </location>
</feature>
<evidence type="ECO:0000256" key="1">
    <source>
        <dbReference type="SAM" id="MobiDB-lite"/>
    </source>
</evidence>
<feature type="signal peptide" evidence="2">
    <location>
        <begin position="1"/>
        <end position="24"/>
    </location>
</feature>
<feature type="region of interest" description="Disordered" evidence="1">
    <location>
        <begin position="464"/>
        <end position="499"/>
    </location>
</feature>
<keyword evidence="4" id="KW-1185">Reference proteome</keyword>
<organism evidence="3 4">
    <name type="scientific">Cardiosporidium cionae</name>
    <dbReference type="NCBI Taxonomy" id="476202"/>
    <lineage>
        <taxon>Eukaryota</taxon>
        <taxon>Sar</taxon>
        <taxon>Alveolata</taxon>
        <taxon>Apicomplexa</taxon>
        <taxon>Aconoidasida</taxon>
        <taxon>Nephromycida</taxon>
        <taxon>Cardiosporidium</taxon>
    </lineage>
</organism>